<dbReference type="OrthoDB" id="4457677at2"/>
<comment type="catalytic activity">
    <reaction evidence="1">
        <text>ATP + protein L-histidine = ADP + protein N-phospho-L-histidine.</text>
        <dbReference type="EC" id="2.7.13.3"/>
    </reaction>
</comment>
<dbReference type="SMART" id="SM00387">
    <property type="entry name" value="HATPase_c"/>
    <property type="match status" value="1"/>
</dbReference>
<dbReference type="Pfam" id="PF00512">
    <property type="entry name" value="HisKA"/>
    <property type="match status" value="1"/>
</dbReference>
<dbReference type="FunFam" id="3.30.565.10:FF:000010">
    <property type="entry name" value="Sensor histidine kinase RcsC"/>
    <property type="match status" value="1"/>
</dbReference>
<feature type="modified residue" description="4-aspartylphosphate" evidence="5">
    <location>
        <position position="665"/>
    </location>
</feature>
<dbReference type="Gene3D" id="3.30.565.10">
    <property type="entry name" value="Histidine kinase-like ATPase, C-terminal domain"/>
    <property type="match status" value="1"/>
</dbReference>
<dbReference type="InterPro" id="IPR004358">
    <property type="entry name" value="Sig_transdc_His_kin-like_C"/>
</dbReference>
<evidence type="ECO:0000256" key="3">
    <source>
        <dbReference type="ARBA" id="ARBA00022553"/>
    </source>
</evidence>
<evidence type="ECO:0000259" key="9">
    <source>
        <dbReference type="PROSITE" id="PS50110"/>
    </source>
</evidence>
<dbReference type="InterPro" id="IPR003594">
    <property type="entry name" value="HATPase_dom"/>
</dbReference>
<dbReference type="PROSITE" id="PS50109">
    <property type="entry name" value="HIS_KIN"/>
    <property type="match status" value="1"/>
</dbReference>
<keyword evidence="10" id="KW-0808">Transferase</keyword>
<evidence type="ECO:0000256" key="5">
    <source>
        <dbReference type="PROSITE-ProRule" id="PRU00169"/>
    </source>
</evidence>
<dbReference type="InterPro" id="IPR011990">
    <property type="entry name" value="TPR-like_helical_dom_sf"/>
</dbReference>
<dbReference type="InterPro" id="IPR003661">
    <property type="entry name" value="HisK_dim/P_dom"/>
</dbReference>
<dbReference type="PANTHER" id="PTHR45339">
    <property type="entry name" value="HYBRID SIGNAL TRANSDUCTION HISTIDINE KINASE J"/>
    <property type="match status" value="1"/>
</dbReference>
<dbReference type="SUPFAM" id="SSF47384">
    <property type="entry name" value="Homodimeric domain of signal transducing histidine kinase"/>
    <property type="match status" value="1"/>
</dbReference>
<dbReference type="Gene3D" id="1.10.287.130">
    <property type="match status" value="1"/>
</dbReference>
<evidence type="ECO:0000256" key="6">
    <source>
        <dbReference type="SAM" id="Phobius"/>
    </source>
</evidence>
<organism evidence="10 11">
    <name type="scientific">Patiriisocius marinistellae</name>
    <dbReference type="NCBI Taxonomy" id="2494560"/>
    <lineage>
        <taxon>Bacteria</taxon>
        <taxon>Pseudomonadati</taxon>
        <taxon>Bacteroidota</taxon>
        <taxon>Flavobacteriia</taxon>
        <taxon>Flavobacteriales</taxon>
        <taxon>Flavobacteriaceae</taxon>
        <taxon>Patiriisocius</taxon>
    </lineage>
</organism>
<feature type="chain" id="PRO_5023942359" description="histidine kinase" evidence="7">
    <location>
        <begin position="20"/>
        <end position="743"/>
    </location>
</feature>
<dbReference type="Pfam" id="PF02518">
    <property type="entry name" value="HATPase_c"/>
    <property type="match status" value="1"/>
</dbReference>
<evidence type="ECO:0000313" key="11">
    <source>
        <dbReference type="Proteomes" id="UP000326994"/>
    </source>
</evidence>
<dbReference type="InterPro" id="IPR011006">
    <property type="entry name" value="CheY-like_superfamily"/>
</dbReference>
<dbReference type="PRINTS" id="PR00344">
    <property type="entry name" value="BCTRLSENSOR"/>
</dbReference>
<dbReference type="SUPFAM" id="SSF55874">
    <property type="entry name" value="ATPase domain of HSP90 chaperone/DNA topoisomerase II/histidine kinase"/>
    <property type="match status" value="1"/>
</dbReference>
<keyword evidence="10" id="KW-0418">Kinase</keyword>
<evidence type="ECO:0000256" key="7">
    <source>
        <dbReference type="SAM" id="SignalP"/>
    </source>
</evidence>
<dbReference type="SUPFAM" id="SSF48452">
    <property type="entry name" value="TPR-like"/>
    <property type="match status" value="1"/>
</dbReference>
<gene>
    <name evidence="10" type="ORF">ULMS_01820</name>
</gene>
<keyword evidence="6" id="KW-0812">Transmembrane</keyword>
<feature type="domain" description="Histidine kinase" evidence="8">
    <location>
        <begin position="374"/>
        <end position="594"/>
    </location>
</feature>
<dbReference type="Proteomes" id="UP000326994">
    <property type="component" value="Unassembled WGS sequence"/>
</dbReference>
<evidence type="ECO:0000256" key="1">
    <source>
        <dbReference type="ARBA" id="ARBA00000085"/>
    </source>
</evidence>
<evidence type="ECO:0000256" key="4">
    <source>
        <dbReference type="ARBA" id="ARBA00023012"/>
    </source>
</evidence>
<feature type="domain" description="Response regulatory" evidence="9">
    <location>
        <begin position="616"/>
        <end position="730"/>
    </location>
</feature>
<feature type="signal peptide" evidence="7">
    <location>
        <begin position="1"/>
        <end position="19"/>
    </location>
</feature>
<dbReference type="InterPro" id="IPR001789">
    <property type="entry name" value="Sig_transdc_resp-reg_receiver"/>
</dbReference>
<keyword evidence="6" id="KW-1133">Transmembrane helix</keyword>
<dbReference type="CDD" id="cd00082">
    <property type="entry name" value="HisKA"/>
    <property type="match status" value="1"/>
</dbReference>
<keyword evidence="3 5" id="KW-0597">Phosphoprotein</keyword>
<evidence type="ECO:0000259" key="8">
    <source>
        <dbReference type="PROSITE" id="PS50109"/>
    </source>
</evidence>
<accession>A0A5J4FUJ3</accession>
<dbReference type="PROSITE" id="PS51257">
    <property type="entry name" value="PROKAR_LIPOPROTEIN"/>
    <property type="match status" value="1"/>
</dbReference>
<dbReference type="PROSITE" id="PS50110">
    <property type="entry name" value="RESPONSE_REGULATORY"/>
    <property type="match status" value="1"/>
</dbReference>
<dbReference type="SMART" id="SM00388">
    <property type="entry name" value="HisKA"/>
    <property type="match status" value="1"/>
</dbReference>
<dbReference type="InterPro" id="IPR036097">
    <property type="entry name" value="HisK_dim/P_sf"/>
</dbReference>
<dbReference type="AlphaFoldDB" id="A0A5J4FUJ3"/>
<dbReference type="Pfam" id="PF00072">
    <property type="entry name" value="Response_reg"/>
    <property type="match status" value="1"/>
</dbReference>
<evidence type="ECO:0000256" key="2">
    <source>
        <dbReference type="ARBA" id="ARBA00012438"/>
    </source>
</evidence>
<dbReference type="EMBL" id="BKCF01000001">
    <property type="protein sequence ID" value="GEQ84674.1"/>
    <property type="molecule type" value="Genomic_DNA"/>
</dbReference>
<proteinExistence type="predicted"/>
<dbReference type="GO" id="GO:0000155">
    <property type="term" value="F:phosphorelay sensor kinase activity"/>
    <property type="evidence" value="ECO:0007669"/>
    <property type="project" value="InterPro"/>
</dbReference>
<sequence>MKFLPYLVLCFAFSISCYAQQKDVDSLQKRQETIQRIEKLLDSSEYYYQRGSYSRSLKVNIAIVELAISIKDSNNIYKGYRYLGYDYLMMNDTLLTKESFINAKNVVQDGNELSTKAENQMDLANLYSSAYGNFEKAIEYHKNSISLYKKSKDSVGLAKAYYNTILTCNDLNHINEGYAYLKLFKSFRKFQPENYNKSIDNQWSLYYLHNKDYTKANEYSKSVIEDSLASEYPLELSTAYRNYAKGLNAIGNYKDAYKYSIKHLEFQKENMQVRQDAQSNAISSKFQVEQYKRQAETEKEKRRLQDQVASSNNIIKNFLIIVCLIGLFLFISLFVAYTKRRELNKALQIKNQEYLEAKKKSEHLSKAKSKFFSTVSHELRTPLYGVIGLSTILLEDKKLQSHKKDLSSLKFSADYLLALINDVLQINKIDSDNIDNDKVTFNTQDLIKNIVASFEYMRIQNKNKIEINIDDEVPKMVFGNATRLSQILMNIIGNACKFTENGIIKISIKHIATTNKSARIRYSISDNGIGIAKEKQKSIFDEFTQVGNLQYTYQGTGLGLPIVKKLLKLSNSKITVDSEINKGATFTFDLDFKIVSSIDVIKEKPLIDVNFLKGKKILVAEDNRINQIVTKKILEKKEIYCVVVENGKEAVKKVKNEKFDLILMDLNMPIMDGFKATVLIRKFNPNIPIVALTAVEIEEVRNEIYFVGMNDIIIKPYDINQFVQTIAENMINPKKNAQNKKVV</sequence>
<dbReference type="EC" id="2.7.13.3" evidence="2"/>
<reference evidence="10 11" key="1">
    <citation type="submission" date="2019-08" db="EMBL/GenBank/DDBJ databases">
        <title>Ulvibacter marinistellae sp. nov., isolated from a starfish, Patiria pectinifera.</title>
        <authorList>
            <person name="Kawano K."/>
            <person name="Ushijima N."/>
            <person name="Kihara M."/>
            <person name="Itoh H."/>
        </authorList>
    </citation>
    <scope>NUCLEOTIDE SEQUENCE [LARGE SCALE GENOMIC DNA]</scope>
    <source>
        <strain evidence="10 11">KK4</strain>
    </source>
</reference>
<protein>
    <recommendedName>
        <fullName evidence="2">histidine kinase</fullName>
        <ecNumber evidence="2">2.7.13.3</ecNumber>
    </recommendedName>
</protein>
<dbReference type="InterPro" id="IPR036890">
    <property type="entry name" value="HATPase_C_sf"/>
</dbReference>
<dbReference type="InterPro" id="IPR005467">
    <property type="entry name" value="His_kinase_dom"/>
</dbReference>
<dbReference type="CDD" id="cd17546">
    <property type="entry name" value="REC_hyHK_CKI1_RcsC-like"/>
    <property type="match status" value="1"/>
</dbReference>
<comment type="caution">
    <text evidence="10">The sequence shown here is derived from an EMBL/GenBank/DDBJ whole genome shotgun (WGS) entry which is preliminary data.</text>
</comment>
<keyword evidence="6" id="KW-0472">Membrane</keyword>
<evidence type="ECO:0000313" key="10">
    <source>
        <dbReference type="EMBL" id="GEQ84674.1"/>
    </source>
</evidence>
<keyword evidence="11" id="KW-1185">Reference proteome</keyword>
<dbReference type="SUPFAM" id="SSF52172">
    <property type="entry name" value="CheY-like"/>
    <property type="match status" value="1"/>
</dbReference>
<dbReference type="PANTHER" id="PTHR45339:SF1">
    <property type="entry name" value="HYBRID SIGNAL TRANSDUCTION HISTIDINE KINASE J"/>
    <property type="match status" value="1"/>
</dbReference>
<keyword evidence="4" id="KW-0902">Two-component regulatory system</keyword>
<dbReference type="RefSeq" id="WP_151892624.1">
    <property type="nucleotide sequence ID" value="NZ_BKCF01000001.1"/>
</dbReference>
<name>A0A5J4FUJ3_9FLAO</name>
<dbReference type="Gene3D" id="3.40.50.2300">
    <property type="match status" value="1"/>
</dbReference>
<feature type="transmembrane region" description="Helical" evidence="6">
    <location>
        <begin position="318"/>
        <end position="337"/>
    </location>
</feature>
<dbReference type="Gene3D" id="1.25.40.10">
    <property type="entry name" value="Tetratricopeptide repeat domain"/>
    <property type="match status" value="1"/>
</dbReference>
<dbReference type="SMART" id="SM00448">
    <property type="entry name" value="REC"/>
    <property type="match status" value="1"/>
</dbReference>
<keyword evidence="7" id="KW-0732">Signal</keyword>